<dbReference type="CDD" id="cd01833">
    <property type="entry name" value="XynB_like"/>
    <property type="match status" value="1"/>
</dbReference>
<evidence type="ECO:0000259" key="2">
    <source>
        <dbReference type="Pfam" id="PF13472"/>
    </source>
</evidence>
<proteinExistence type="predicted"/>
<dbReference type="InterPro" id="IPR013830">
    <property type="entry name" value="SGNH_hydro"/>
</dbReference>
<dbReference type="PANTHER" id="PTHR30383:SF2">
    <property type="entry name" value="CELLULOSE-BINDING PROTEIN"/>
    <property type="match status" value="1"/>
</dbReference>
<dbReference type="InterPro" id="IPR036514">
    <property type="entry name" value="SGNH_hydro_sf"/>
</dbReference>
<reference evidence="3" key="1">
    <citation type="journal article" date="2020" name="Stud. Mycol.">
        <title>101 Dothideomycetes genomes: a test case for predicting lifestyles and emergence of pathogens.</title>
        <authorList>
            <person name="Haridas S."/>
            <person name="Albert R."/>
            <person name="Binder M."/>
            <person name="Bloem J."/>
            <person name="Labutti K."/>
            <person name="Salamov A."/>
            <person name="Andreopoulos B."/>
            <person name="Baker S."/>
            <person name="Barry K."/>
            <person name="Bills G."/>
            <person name="Bluhm B."/>
            <person name="Cannon C."/>
            <person name="Castanera R."/>
            <person name="Culley D."/>
            <person name="Daum C."/>
            <person name="Ezra D."/>
            <person name="Gonzalez J."/>
            <person name="Henrissat B."/>
            <person name="Kuo A."/>
            <person name="Liang C."/>
            <person name="Lipzen A."/>
            <person name="Lutzoni F."/>
            <person name="Magnuson J."/>
            <person name="Mondo S."/>
            <person name="Nolan M."/>
            <person name="Ohm R."/>
            <person name="Pangilinan J."/>
            <person name="Park H.-J."/>
            <person name="Ramirez L."/>
            <person name="Alfaro M."/>
            <person name="Sun H."/>
            <person name="Tritt A."/>
            <person name="Yoshinaga Y."/>
            <person name="Zwiers L.-H."/>
            <person name="Turgeon B."/>
            <person name="Goodwin S."/>
            <person name="Spatafora J."/>
            <person name="Crous P."/>
            <person name="Grigoriev I."/>
        </authorList>
    </citation>
    <scope>NUCLEOTIDE SEQUENCE</scope>
    <source>
        <strain evidence="3">CBS 269.34</strain>
    </source>
</reference>
<dbReference type="InterPro" id="IPR051532">
    <property type="entry name" value="Ester_Hydrolysis_Enzymes"/>
</dbReference>
<sequence>MVKLTPLLALSAFASHALTITVKIIPLGDSITGSPGCWRALLWQQLQSAGVTNTDFVGTLPAQGCGFTYDGENEGHGGYLATGIVANNQLPGWLSATHPDIVMMHLGTNDVWNNKSPAEITAAFGTLVDQMRASKSGMRILVAKIIPMAPSNCADCGTRVVDLNTAIGTWAVSKSTAASPITVVDCWTGFSAISDTVDGVHPNDSGNAKLANSWFQPLVDNIKALG</sequence>
<dbReference type="Pfam" id="PF13472">
    <property type="entry name" value="Lipase_GDSL_2"/>
    <property type="match status" value="1"/>
</dbReference>
<feature type="domain" description="SGNH hydrolase-type esterase" evidence="2">
    <location>
        <begin position="27"/>
        <end position="208"/>
    </location>
</feature>
<dbReference type="GO" id="GO:0004622">
    <property type="term" value="F:phosphatidylcholine lysophospholipase activity"/>
    <property type="evidence" value="ECO:0007669"/>
    <property type="project" value="TreeGrafter"/>
</dbReference>
<dbReference type="AlphaFoldDB" id="A0A6A6QQB9"/>
<dbReference type="Proteomes" id="UP000799750">
    <property type="component" value="Unassembled WGS sequence"/>
</dbReference>
<organism evidence="3 4">
    <name type="scientific">Lophium mytilinum</name>
    <dbReference type="NCBI Taxonomy" id="390894"/>
    <lineage>
        <taxon>Eukaryota</taxon>
        <taxon>Fungi</taxon>
        <taxon>Dikarya</taxon>
        <taxon>Ascomycota</taxon>
        <taxon>Pezizomycotina</taxon>
        <taxon>Dothideomycetes</taxon>
        <taxon>Pleosporomycetidae</taxon>
        <taxon>Mytilinidiales</taxon>
        <taxon>Mytilinidiaceae</taxon>
        <taxon>Lophium</taxon>
    </lineage>
</organism>
<feature type="chain" id="PRO_5025454130" evidence="1">
    <location>
        <begin position="20"/>
        <end position="226"/>
    </location>
</feature>
<accession>A0A6A6QQB9</accession>
<feature type="signal peptide" evidence="1">
    <location>
        <begin position="1"/>
        <end position="19"/>
    </location>
</feature>
<evidence type="ECO:0000256" key="1">
    <source>
        <dbReference type="SAM" id="SignalP"/>
    </source>
</evidence>
<gene>
    <name evidence="3" type="ORF">BU16DRAFT_512613</name>
</gene>
<dbReference type="OrthoDB" id="2119228at2759"/>
<protein>
    <submittedName>
        <fullName evidence="3">SGNH hydrolase</fullName>
    </submittedName>
</protein>
<dbReference type="SUPFAM" id="SSF52266">
    <property type="entry name" value="SGNH hydrolase"/>
    <property type="match status" value="1"/>
</dbReference>
<dbReference type="Gene3D" id="3.40.50.1110">
    <property type="entry name" value="SGNH hydrolase"/>
    <property type="match status" value="1"/>
</dbReference>
<keyword evidence="4" id="KW-1185">Reference proteome</keyword>
<keyword evidence="1" id="KW-0732">Signal</keyword>
<keyword evidence="3" id="KW-0378">Hydrolase</keyword>
<evidence type="ECO:0000313" key="4">
    <source>
        <dbReference type="Proteomes" id="UP000799750"/>
    </source>
</evidence>
<dbReference type="EMBL" id="MU004191">
    <property type="protein sequence ID" value="KAF2494220.1"/>
    <property type="molecule type" value="Genomic_DNA"/>
</dbReference>
<dbReference type="PANTHER" id="PTHR30383">
    <property type="entry name" value="THIOESTERASE 1/PROTEASE 1/LYSOPHOSPHOLIPASE L1"/>
    <property type="match status" value="1"/>
</dbReference>
<evidence type="ECO:0000313" key="3">
    <source>
        <dbReference type="EMBL" id="KAF2494220.1"/>
    </source>
</evidence>
<name>A0A6A6QQB9_9PEZI</name>